<dbReference type="EMBL" id="MBEE01000049">
    <property type="protein sequence ID" value="OCB60294.1"/>
    <property type="molecule type" value="Genomic_DNA"/>
</dbReference>
<keyword evidence="1" id="KW-1133">Transmembrane helix</keyword>
<gene>
    <name evidence="2" type="ORF">A5677_14050</name>
</gene>
<accession>A0A1B9DCK1</accession>
<dbReference type="AlphaFoldDB" id="A0A1B9DCK1"/>
<keyword evidence="1" id="KW-0472">Membrane</keyword>
<feature type="transmembrane region" description="Helical" evidence="1">
    <location>
        <begin position="235"/>
        <end position="256"/>
    </location>
</feature>
<dbReference type="Proteomes" id="UP000092683">
    <property type="component" value="Unassembled WGS sequence"/>
</dbReference>
<dbReference type="OrthoDB" id="4720727at2"/>
<evidence type="ECO:0000313" key="3">
    <source>
        <dbReference type="Proteomes" id="UP000092683"/>
    </source>
</evidence>
<evidence type="ECO:0008006" key="4">
    <source>
        <dbReference type="Google" id="ProtNLM"/>
    </source>
</evidence>
<feature type="transmembrane region" description="Helical" evidence="1">
    <location>
        <begin position="121"/>
        <end position="140"/>
    </location>
</feature>
<keyword evidence="1" id="KW-0812">Transmembrane</keyword>
<comment type="caution">
    <text evidence="2">The sequence shown here is derived from an EMBL/GenBank/DDBJ whole genome shotgun (WGS) entry which is preliminary data.</text>
</comment>
<evidence type="ECO:0000313" key="2">
    <source>
        <dbReference type="EMBL" id="OCB60294.1"/>
    </source>
</evidence>
<feature type="transmembrane region" description="Helical" evidence="1">
    <location>
        <begin position="16"/>
        <end position="36"/>
    </location>
</feature>
<feature type="transmembrane region" description="Helical" evidence="1">
    <location>
        <begin position="162"/>
        <end position="183"/>
    </location>
</feature>
<reference evidence="2 3" key="1">
    <citation type="submission" date="2016-06" db="EMBL/GenBank/DDBJ databases">
        <authorList>
            <person name="Kjaerup R.B."/>
            <person name="Dalgaard T.S."/>
            <person name="Juul-Madsen H.R."/>
        </authorList>
    </citation>
    <scope>NUCLEOTIDE SEQUENCE [LARGE SCALE GENOMIC DNA]</scope>
    <source>
        <strain evidence="2 3">E3012</strain>
    </source>
</reference>
<feature type="transmembrane region" description="Helical" evidence="1">
    <location>
        <begin position="204"/>
        <end position="229"/>
    </location>
</feature>
<feature type="transmembrane region" description="Helical" evidence="1">
    <location>
        <begin position="48"/>
        <end position="70"/>
    </location>
</feature>
<dbReference type="RefSeq" id="WP_054585830.1">
    <property type="nucleotide sequence ID" value="NZ_MBEE01000049.1"/>
</dbReference>
<feature type="transmembrane region" description="Helical" evidence="1">
    <location>
        <begin position="297"/>
        <end position="319"/>
    </location>
</feature>
<feature type="transmembrane region" description="Helical" evidence="1">
    <location>
        <begin position="90"/>
        <end position="109"/>
    </location>
</feature>
<name>A0A1B9DCK1_MYCMA</name>
<protein>
    <recommendedName>
        <fullName evidence="4">Carotenoid biosynthesis protein</fullName>
    </recommendedName>
</protein>
<evidence type="ECO:0000256" key="1">
    <source>
        <dbReference type="SAM" id="Phobius"/>
    </source>
</evidence>
<sequence>MNLLIFNDPFDLSWQANLYDVLMLSIFVTVVVHAIVQWRRGTRTWMFLLIASFVYGQVIELGGMATLNMYQQGDFAVMLNYPAIPLFEGTTAMPFYVTIFYPVIFAIGFKVVDALGIASRIKAAITGGLFMVLLDAPYSIEGGLRHVVWWTYDPDFKLFEFWLGWPLLELTWQAIWGAAFYYFMLRHIPRVDGPVEERVGNGRLLAVQAPLAALSAIAVGLVAMSPITITSLLGIPQWIVVSLLMIGYVAVVVPAMRGATPPRGSVDPWLMGWAVWFAVAFGAMVIGNLVYENGMTLYLTVQTLGIVGVLALATFPLWAPGRATADARRETAAASRS</sequence>
<proteinExistence type="predicted"/>
<organism evidence="2 3">
    <name type="scientific">Mycobacterium malmoense</name>
    <dbReference type="NCBI Taxonomy" id="1780"/>
    <lineage>
        <taxon>Bacteria</taxon>
        <taxon>Bacillati</taxon>
        <taxon>Actinomycetota</taxon>
        <taxon>Actinomycetes</taxon>
        <taxon>Mycobacteriales</taxon>
        <taxon>Mycobacteriaceae</taxon>
        <taxon>Mycobacterium</taxon>
    </lineage>
</organism>
<feature type="transmembrane region" description="Helical" evidence="1">
    <location>
        <begin position="268"/>
        <end position="291"/>
    </location>
</feature>